<sequence>MAAKFTPLIIENLGGLKRKRAAKVTPTRQSRDIGVTPARL</sequence>
<accession>A0A7W6PTC6</accession>
<dbReference type="RefSeq" id="WP_281391416.1">
    <property type="nucleotide sequence ID" value="NZ_JACIEU010000003.1"/>
</dbReference>
<reference evidence="2 3" key="1">
    <citation type="submission" date="2020-08" db="EMBL/GenBank/DDBJ databases">
        <title>Genomic Encyclopedia of Type Strains, Phase IV (KMG-IV): sequencing the most valuable type-strain genomes for metagenomic binning, comparative biology and taxonomic classification.</title>
        <authorList>
            <person name="Goeker M."/>
        </authorList>
    </citation>
    <scope>NUCLEOTIDE SEQUENCE [LARGE SCALE GENOMIC DNA]</scope>
    <source>
        <strain evidence="2 3">DSM 19371</strain>
    </source>
</reference>
<dbReference type="EMBL" id="JACIEU010000003">
    <property type="protein sequence ID" value="MBB4147205.1"/>
    <property type="molecule type" value="Genomic_DNA"/>
</dbReference>
<gene>
    <name evidence="2" type="ORF">GGQ90_000971</name>
</gene>
<organism evidence="2 3">
    <name type="scientific">Sphingobium scionense</name>
    <dbReference type="NCBI Taxonomy" id="1404341"/>
    <lineage>
        <taxon>Bacteria</taxon>
        <taxon>Pseudomonadati</taxon>
        <taxon>Pseudomonadota</taxon>
        <taxon>Alphaproteobacteria</taxon>
        <taxon>Sphingomonadales</taxon>
        <taxon>Sphingomonadaceae</taxon>
        <taxon>Sphingobium</taxon>
    </lineage>
</organism>
<protein>
    <submittedName>
        <fullName evidence="2">Uncharacterized protein</fullName>
    </submittedName>
</protein>
<feature type="region of interest" description="Disordered" evidence="1">
    <location>
        <begin position="19"/>
        <end position="40"/>
    </location>
</feature>
<dbReference type="AlphaFoldDB" id="A0A7W6PTC6"/>
<keyword evidence="3" id="KW-1185">Reference proteome</keyword>
<proteinExistence type="predicted"/>
<dbReference type="Proteomes" id="UP000590524">
    <property type="component" value="Unassembled WGS sequence"/>
</dbReference>
<name>A0A7W6PTC6_9SPHN</name>
<evidence type="ECO:0000256" key="1">
    <source>
        <dbReference type="SAM" id="MobiDB-lite"/>
    </source>
</evidence>
<evidence type="ECO:0000313" key="2">
    <source>
        <dbReference type="EMBL" id="MBB4147205.1"/>
    </source>
</evidence>
<evidence type="ECO:0000313" key="3">
    <source>
        <dbReference type="Proteomes" id="UP000590524"/>
    </source>
</evidence>
<comment type="caution">
    <text evidence="2">The sequence shown here is derived from an EMBL/GenBank/DDBJ whole genome shotgun (WGS) entry which is preliminary data.</text>
</comment>